<reference evidence="2 3" key="2">
    <citation type="submission" date="2018-11" db="EMBL/GenBank/DDBJ databases">
        <authorList>
            <consortium name="Pathogen Informatics"/>
        </authorList>
    </citation>
    <scope>NUCLEOTIDE SEQUENCE [LARGE SCALE GENOMIC DNA]</scope>
</reference>
<dbReference type="EMBL" id="UYWX01022588">
    <property type="protein sequence ID" value="VDM35925.1"/>
    <property type="molecule type" value="Genomic_DNA"/>
</dbReference>
<feature type="region of interest" description="Disordered" evidence="1">
    <location>
        <begin position="1"/>
        <end position="24"/>
    </location>
</feature>
<dbReference type="WBParaSite" id="TTAC_0001096201-mRNA-1">
    <property type="protein sequence ID" value="TTAC_0001096201-mRNA-1"/>
    <property type="gene ID" value="TTAC_0001096201"/>
</dbReference>
<sequence length="322" mass="35390">MEERKQGVGYKEEEEEESTRATSSLLDQHRVGTGALVLMPLYSPATPPPPLGHEIASHCDRLLASEHASCSHPTVTFFALSYLALTTFNAFDSSGTNDCMPAVEYLHCETTNFVTKRHTSIRHPMVSLISAPVIHAETSFFFAAMLLSCSPVTCNPTGMDWKSMDERKVNELVVITCMEGGGPVDDKADEDEDEEEEEEEVLAALMVLAHKNRLHLNDVPYGHKTPIMLRLPLRSLPSGWWQASRVDASPHGAYLCNEVKSVMCWVRLGEEALDTGIDGHSTYSNGTILLSTTGEGLEDAAPVLPSTVAPFIVHMRLPKWPA</sequence>
<dbReference type="Proteomes" id="UP000274429">
    <property type="component" value="Unassembled WGS sequence"/>
</dbReference>
<reference evidence="4" key="1">
    <citation type="submission" date="2017-02" db="UniProtKB">
        <authorList>
            <consortium name="WormBaseParasite"/>
        </authorList>
    </citation>
    <scope>IDENTIFICATION</scope>
</reference>
<protein>
    <submittedName>
        <fullName evidence="4">Calpain_III domain-containing protein</fullName>
    </submittedName>
</protein>
<organism evidence="4">
    <name type="scientific">Hydatigena taeniaeformis</name>
    <name type="common">Feline tapeworm</name>
    <name type="synonym">Taenia taeniaeformis</name>
    <dbReference type="NCBI Taxonomy" id="6205"/>
    <lineage>
        <taxon>Eukaryota</taxon>
        <taxon>Metazoa</taxon>
        <taxon>Spiralia</taxon>
        <taxon>Lophotrochozoa</taxon>
        <taxon>Platyhelminthes</taxon>
        <taxon>Cestoda</taxon>
        <taxon>Eucestoda</taxon>
        <taxon>Cyclophyllidea</taxon>
        <taxon>Taeniidae</taxon>
        <taxon>Hydatigera</taxon>
    </lineage>
</organism>
<evidence type="ECO:0000313" key="3">
    <source>
        <dbReference type="Proteomes" id="UP000274429"/>
    </source>
</evidence>
<accession>A0A0R3XBN5</accession>
<evidence type="ECO:0000256" key="1">
    <source>
        <dbReference type="SAM" id="MobiDB-lite"/>
    </source>
</evidence>
<dbReference type="AlphaFoldDB" id="A0A0R3XBN5"/>
<gene>
    <name evidence="2" type="ORF">TTAC_LOCUS10945</name>
</gene>
<proteinExistence type="predicted"/>
<keyword evidence="3" id="KW-1185">Reference proteome</keyword>
<evidence type="ECO:0000313" key="4">
    <source>
        <dbReference type="WBParaSite" id="TTAC_0001096201-mRNA-1"/>
    </source>
</evidence>
<evidence type="ECO:0000313" key="2">
    <source>
        <dbReference type="EMBL" id="VDM35925.1"/>
    </source>
</evidence>
<name>A0A0R3XBN5_HYDTA</name>